<gene>
    <name evidence="1" type="ORF">NCTC10738_04448</name>
</gene>
<accession>A0A380C4M0</accession>
<evidence type="ECO:0000313" key="1">
    <source>
        <dbReference type="EMBL" id="SUJ12665.1"/>
    </source>
</evidence>
<protein>
    <submittedName>
        <fullName evidence="1">Uncharacterized protein</fullName>
    </submittedName>
</protein>
<organism evidence="1 2">
    <name type="scientific">Shewanella algae</name>
    <dbReference type="NCBI Taxonomy" id="38313"/>
    <lineage>
        <taxon>Bacteria</taxon>
        <taxon>Pseudomonadati</taxon>
        <taxon>Pseudomonadota</taxon>
        <taxon>Gammaproteobacteria</taxon>
        <taxon>Alteromonadales</taxon>
        <taxon>Shewanellaceae</taxon>
        <taxon>Shewanella</taxon>
    </lineage>
</organism>
<sequence length="32" mass="3668">MNGLMRLLPGKDICNEVALSLSIDYRYKLELV</sequence>
<proteinExistence type="predicted"/>
<keyword evidence="2" id="KW-1185">Reference proteome</keyword>
<evidence type="ECO:0000313" key="2">
    <source>
        <dbReference type="Proteomes" id="UP000254069"/>
    </source>
</evidence>
<reference evidence="1 2" key="1">
    <citation type="submission" date="2018-06" db="EMBL/GenBank/DDBJ databases">
        <authorList>
            <consortium name="Pathogen Informatics"/>
            <person name="Doyle S."/>
        </authorList>
    </citation>
    <scope>NUCLEOTIDE SEQUENCE [LARGE SCALE GENOMIC DNA]</scope>
    <source>
        <strain evidence="1 2">NCTC10738</strain>
    </source>
</reference>
<dbReference type="AlphaFoldDB" id="A0A380C4M0"/>
<dbReference type="EMBL" id="UGYO01000002">
    <property type="protein sequence ID" value="SUJ12665.1"/>
    <property type="molecule type" value="Genomic_DNA"/>
</dbReference>
<dbReference type="Proteomes" id="UP000254069">
    <property type="component" value="Unassembled WGS sequence"/>
</dbReference>
<name>A0A380C4M0_9GAMM</name>